<protein>
    <submittedName>
        <fullName evidence="2">Uncharacterized protein</fullName>
    </submittedName>
</protein>
<reference evidence="2 3" key="1">
    <citation type="submission" date="2015-04" db="EMBL/GenBank/DDBJ databases">
        <title>Draft genome sequence of bacteremic isolate Catabacter hongkongensis type strain HKU16T.</title>
        <authorList>
            <person name="Lau S.K."/>
            <person name="Teng J.L."/>
            <person name="Huang Y."/>
            <person name="Curreem S.O."/>
            <person name="Tsui S.K."/>
            <person name="Woo P.C."/>
        </authorList>
    </citation>
    <scope>NUCLEOTIDE SEQUENCE [LARGE SCALE GENOMIC DNA]</scope>
    <source>
        <strain evidence="2 3">HKU16</strain>
    </source>
</reference>
<keyword evidence="1" id="KW-0732">Signal</keyword>
<feature type="signal peptide" evidence="1">
    <location>
        <begin position="1"/>
        <end position="26"/>
    </location>
</feature>
<dbReference type="Proteomes" id="UP000034076">
    <property type="component" value="Unassembled WGS sequence"/>
</dbReference>
<dbReference type="EMBL" id="LAYJ01000041">
    <property type="protein sequence ID" value="KKI52089.1"/>
    <property type="molecule type" value="Genomic_DNA"/>
</dbReference>
<evidence type="ECO:0000313" key="3">
    <source>
        <dbReference type="Proteomes" id="UP000034076"/>
    </source>
</evidence>
<evidence type="ECO:0000313" key="2">
    <source>
        <dbReference type="EMBL" id="KKI52089.1"/>
    </source>
</evidence>
<name>A0A0M2NHS7_9FIRM</name>
<evidence type="ECO:0000256" key="1">
    <source>
        <dbReference type="SAM" id="SignalP"/>
    </source>
</evidence>
<organism evidence="2 3">
    <name type="scientific">Christensenella hongkongensis</name>
    <dbReference type="NCBI Taxonomy" id="270498"/>
    <lineage>
        <taxon>Bacteria</taxon>
        <taxon>Bacillati</taxon>
        <taxon>Bacillota</taxon>
        <taxon>Clostridia</taxon>
        <taxon>Christensenellales</taxon>
        <taxon>Christensenellaceae</taxon>
        <taxon>Christensenella</taxon>
    </lineage>
</organism>
<dbReference type="PROSITE" id="PS51257">
    <property type="entry name" value="PROKAR_LIPOPROTEIN"/>
    <property type="match status" value="1"/>
</dbReference>
<sequence>MNKKVVLLVCVLLLAACAAGCTEVTAQETGGQLPQTASAYADRLLGYLTQQGDAPDAVRIDGEETIGGTKYQLAEAIRSGQDEQAWYAFDMETGDIFVLNKNTEQLTLLTSVLQ</sequence>
<gene>
    <name evidence="2" type="ORF">CHK_0407</name>
</gene>
<keyword evidence="3" id="KW-1185">Reference proteome</keyword>
<comment type="caution">
    <text evidence="2">The sequence shown here is derived from an EMBL/GenBank/DDBJ whole genome shotgun (WGS) entry which is preliminary data.</text>
</comment>
<dbReference type="STRING" id="270498.CHK_0407"/>
<feature type="chain" id="PRO_5005638612" evidence="1">
    <location>
        <begin position="27"/>
        <end position="114"/>
    </location>
</feature>
<dbReference type="RefSeq" id="WP_046442359.1">
    <property type="nucleotide sequence ID" value="NZ_CAUERS010000026.1"/>
</dbReference>
<proteinExistence type="predicted"/>
<dbReference type="AlphaFoldDB" id="A0A0M2NHS7"/>
<accession>A0A0M2NHS7</accession>